<evidence type="ECO:0000313" key="1">
    <source>
        <dbReference type="EMBL" id="KAK0132880.1"/>
    </source>
</evidence>
<keyword evidence="2" id="KW-1185">Reference proteome</keyword>
<gene>
    <name evidence="1" type="ORF">N1851_032002</name>
</gene>
<protein>
    <submittedName>
        <fullName evidence="1">Uncharacterized protein</fullName>
    </submittedName>
</protein>
<dbReference type="AlphaFoldDB" id="A0AA47M3C8"/>
<name>A0AA47M3C8_MERPO</name>
<comment type="caution">
    <text evidence="1">The sequence shown here is derived from an EMBL/GenBank/DDBJ whole genome shotgun (WGS) entry which is preliminary data.</text>
</comment>
<dbReference type="GO" id="GO:0003676">
    <property type="term" value="F:nucleic acid binding"/>
    <property type="evidence" value="ECO:0007669"/>
    <property type="project" value="InterPro"/>
</dbReference>
<dbReference type="InterPro" id="IPR036397">
    <property type="entry name" value="RNaseH_sf"/>
</dbReference>
<evidence type="ECO:0000313" key="2">
    <source>
        <dbReference type="Proteomes" id="UP001174136"/>
    </source>
</evidence>
<proteinExistence type="predicted"/>
<dbReference type="PANTHER" id="PTHR47331:SF5">
    <property type="entry name" value="RIBONUCLEASE H"/>
    <property type="match status" value="1"/>
</dbReference>
<accession>A0AA47M3C8</accession>
<dbReference type="Proteomes" id="UP001174136">
    <property type="component" value="Unassembled WGS sequence"/>
</dbReference>
<sequence>MALSQGSSLLIIMIKYNTKAEGQTLNGLRANGYLIVGGMNREPTPPFTYCAWTASVPFHTKQGRKEQKRYGLLFTCLCSRAVHIEMLEDMTTDAFIMSLRCFVAIRW</sequence>
<dbReference type="PANTHER" id="PTHR47331">
    <property type="entry name" value="PHD-TYPE DOMAIN-CONTAINING PROTEIN"/>
    <property type="match status" value="1"/>
</dbReference>
<reference evidence="1" key="1">
    <citation type="journal article" date="2023" name="Front. Mar. Sci.">
        <title>A new Merluccius polli reference genome to investigate the effects of global change in West African waters.</title>
        <authorList>
            <person name="Mateo J.L."/>
            <person name="Blanco-Fernandez C."/>
            <person name="Garcia-Vazquez E."/>
            <person name="Machado-Schiaffino G."/>
        </authorList>
    </citation>
    <scope>NUCLEOTIDE SEQUENCE</scope>
    <source>
        <strain evidence="1">C29</strain>
        <tissue evidence="1">Fin</tissue>
    </source>
</reference>
<dbReference type="Gene3D" id="3.30.420.10">
    <property type="entry name" value="Ribonuclease H-like superfamily/Ribonuclease H"/>
    <property type="match status" value="1"/>
</dbReference>
<dbReference type="EMBL" id="JAOPHQ010006074">
    <property type="protein sequence ID" value="KAK0132880.1"/>
    <property type="molecule type" value="Genomic_DNA"/>
</dbReference>
<organism evidence="1 2">
    <name type="scientific">Merluccius polli</name>
    <name type="common">Benguela hake</name>
    <name type="synonym">Merluccius cadenati</name>
    <dbReference type="NCBI Taxonomy" id="89951"/>
    <lineage>
        <taxon>Eukaryota</taxon>
        <taxon>Metazoa</taxon>
        <taxon>Chordata</taxon>
        <taxon>Craniata</taxon>
        <taxon>Vertebrata</taxon>
        <taxon>Euteleostomi</taxon>
        <taxon>Actinopterygii</taxon>
        <taxon>Neopterygii</taxon>
        <taxon>Teleostei</taxon>
        <taxon>Neoteleostei</taxon>
        <taxon>Acanthomorphata</taxon>
        <taxon>Zeiogadaria</taxon>
        <taxon>Gadariae</taxon>
        <taxon>Gadiformes</taxon>
        <taxon>Gadoidei</taxon>
        <taxon>Merlucciidae</taxon>
        <taxon>Merluccius</taxon>
    </lineage>
</organism>